<sequence length="379" mass="41143">MAPIRLAIIGLSSSAITSWASGAHLPYLQSARGRAKYQIVALLNSSVDAARKAVAAYNLPAETRLYGDPQSLADDPDVDLIVNCTRVDNHFATILPSVRAGRSVFVEWPLAQDGARVAQLVEEARRSGSRTVVGLQGRLVPVYGKIRELLEQGRIGKVLSSEVLAAGGTNDRERLPEGLKYFADRSVGGNPVTIGFGHLFDQIQHLLGDFENLHGHLHLQRPNVTVFDPTTKATIDTITSNVPDLIIVTATLSPSPIAQPGASVLVRYRRGQTFPGQPPLTISINGEKGELRLTARSGAGIHANSYDAPVTLEVHDHATDKVEEVQWAWADWQEELPVIARSVGMVYEAYAEGKDVATFENAQVRHNQLNGMLSAWAKE</sequence>
<evidence type="ECO:0000313" key="3">
    <source>
        <dbReference type="EMBL" id="KEY73007.1"/>
    </source>
</evidence>
<organism evidence="3 4">
    <name type="scientific">Stachybotrys chartarum (strain CBS 109288 / IBT 7711)</name>
    <name type="common">Toxic black mold</name>
    <name type="synonym">Stilbospora chartarum</name>
    <dbReference type="NCBI Taxonomy" id="1280523"/>
    <lineage>
        <taxon>Eukaryota</taxon>
        <taxon>Fungi</taxon>
        <taxon>Dikarya</taxon>
        <taxon>Ascomycota</taxon>
        <taxon>Pezizomycotina</taxon>
        <taxon>Sordariomycetes</taxon>
        <taxon>Hypocreomycetidae</taxon>
        <taxon>Hypocreales</taxon>
        <taxon>Stachybotryaceae</taxon>
        <taxon>Stachybotrys</taxon>
    </lineage>
</organism>
<proteinExistence type="predicted"/>
<accession>A0A084B628</accession>
<keyword evidence="4" id="KW-1185">Reference proteome</keyword>
<dbReference type="GO" id="GO:0000166">
    <property type="term" value="F:nucleotide binding"/>
    <property type="evidence" value="ECO:0007669"/>
    <property type="project" value="InterPro"/>
</dbReference>
<protein>
    <submittedName>
        <fullName evidence="3">Uncharacterized protein</fullName>
    </submittedName>
</protein>
<dbReference type="SUPFAM" id="SSF51735">
    <property type="entry name" value="NAD(P)-binding Rossmann-fold domains"/>
    <property type="match status" value="1"/>
</dbReference>
<dbReference type="EMBL" id="KL647944">
    <property type="protein sequence ID" value="KEY73007.1"/>
    <property type="molecule type" value="Genomic_DNA"/>
</dbReference>
<name>A0A084B628_STACB</name>
<dbReference type="Pfam" id="PF01408">
    <property type="entry name" value="GFO_IDH_MocA"/>
    <property type="match status" value="1"/>
</dbReference>
<dbReference type="PANTHER" id="PTHR43708">
    <property type="entry name" value="CONSERVED EXPRESSED OXIDOREDUCTASE (EUROFUNG)"/>
    <property type="match status" value="1"/>
</dbReference>
<evidence type="ECO:0000259" key="1">
    <source>
        <dbReference type="Pfam" id="PF01408"/>
    </source>
</evidence>
<dbReference type="Gene3D" id="3.30.360.10">
    <property type="entry name" value="Dihydrodipicolinate Reductase, domain 2"/>
    <property type="match status" value="1"/>
</dbReference>
<feature type="domain" description="Gfo/Idh/MocA-like oxidoreductase N-terminal" evidence="1">
    <location>
        <begin position="5"/>
        <end position="134"/>
    </location>
</feature>
<dbReference type="InterPro" id="IPR051317">
    <property type="entry name" value="Gfo/Idh/MocA_oxidoreduct"/>
</dbReference>
<dbReference type="HOGENOM" id="CLU_023194_25_2_1"/>
<reference evidence="3 4" key="1">
    <citation type="journal article" date="2014" name="BMC Genomics">
        <title>Comparative genome sequencing reveals chemotype-specific gene clusters in the toxigenic black mold Stachybotrys.</title>
        <authorList>
            <person name="Semeiks J."/>
            <person name="Borek D."/>
            <person name="Otwinowski Z."/>
            <person name="Grishin N.V."/>
        </authorList>
    </citation>
    <scope>NUCLEOTIDE SEQUENCE [LARGE SCALE GENOMIC DNA]</scope>
    <source>
        <strain evidence="4">CBS 109288 / IBT 7711</strain>
    </source>
</reference>
<evidence type="ECO:0000313" key="4">
    <source>
        <dbReference type="Proteomes" id="UP000028045"/>
    </source>
</evidence>
<dbReference type="PANTHER" id="PTHR43708:SF1">
    <property type="entry name" value="GALACTOSE_LACTOSE METABOLISM REGULATORY PROTEIN GAL80"/>
    <property type="match status" value="1"/>
</dbReference>
<dbReference type="Gene3D" id="3.40.50.720">
    <property type="entry name" value="NAD(P)-binding Rossmann-like Domain"/>
    <property type="match status" value="1"/>
</dbReference>
<feature type="domain" description="Gal80p-like C-terminal" evidence="2">
    <location>
        <begin position="141"/>
        <end position="294"/>
    </location>
</feature>
<dbReference type="InterPro" id="IPR000683">
    <property type="entry name" value="Gfo/Idh/MocA-like_OxRdtase_N"/>
</dbReference>
<evidence type="ECO:0000259" key="2">
    <source>
        <dbReference type="Pfam" id="PF22685"/>
    </source>
</evidence>
<dbReference type="SUPFAM" id="SSF55347">
    <property type="entry name" value="Glyceraldehyde-3-phosphate dehydrogenase-like, C-terminal domain"/>
    <property type="match status" value="1"/>
</dbReference>
<dbReference type="AlphaFoldDB" id="A0A084B628"/>
<dbReference type="InterPro" id="IPR055080">
    <property type="entry name" value="Gal80p-like_C"/>
</dbReference>
<dbReference type="InterPro" id="IPR036291">
    <property type="entry name" value="NAD(P)-bd_dom_sf"/>
</dbReference>
<gene>
    <name evidence="3" type="ORF">S7711_04671</name>
</gene>
<dbReference type="Pfam" id="PF22685">
    <property type="entry name" value="Gal80p_C-like"/>
    <property type="match status" value="1"/>
</dbReference>
<dbReference type="Proteomes" id="UP000028045">
    <property type="component" value="Unassembled WGS sequence"/>
</dbReference>
<dbReference type="OrthoDB" id="446809at2759"/>